<dbReference type="PANTHER" id="PTHR31047">
    <property type="entry name" value="MEIOTICALLY UP-REGULATED GENE 157 PROTEIN"/>
    <property type="match status" value="1"/>
</dbReference>
<dbReference type="GO" id="GO:0003824">
    <property type="term" value="F:catalytic activity"/>
    <property type="evidence" value="ECO:0007669"/>
    <property type="project" value="UniProtKB-ARBA"/>
</dbReference>
<dbReference type="AlphaFoldDB" id="A0AAD5VEN4"/>
<evidence type="ECO:0008006" key="3">
    <source>
        <dbReference type="Google" id="ProtNLM"/>
    </source>
</evidence>
<dbReference type="GO" id="GO:0005975">
    <property type="term" value="P:carbohydrate metabolic process"/>
    <property type="evidence" value="ECO:0007669"/>
    <property type="project" value="InterPro"/>
</dbReference>
<dbReference type="PIRSF" id="PIRSF028846">
    <property type="entry name" value="UCP028846"/>
    <property type="match status" value="1"/>
</dbReference>
<evidence type="ECO:0000313" key="2">
    <source>
        <dbReference type="Proteomes" id="UP001212997"/>
    </source>
</evidence>
<dbReference type="SUPFAM" id="SSF48208">
    <property type="entry name" value="Six-hairpin glycosidases"/>
    <property type="match status" value="1"/>
</dbReference>
<dbReference type="Gene3D" id="1.50.10.10">
    <property type="match status" value="1"/>
</dbReference>
<reference evidence="1" key="1">
    <citation type="submission" date="2022-07" db="EMBL/GenBank/DDBJ databases">
        <title>Genome Sequence of Physisporinus lineatus.</title>
        <authorList>
            <person name="Buettner E."/>
        </authorList>
    </citation>
    <scope>NUCLEOTIDE SEQUENCE</scope>
    <source>
        <strain evidence="1">VT162</strain>
    </source>
</reference>
<accession>A0AAD5VEN4</accession>
<keyword evidence="2" id="KW-1185">Reference proteome</keyword>
<name>A0AAD5VEN4_9APHY</name>
<dbReference type="PANTHER" id="PTHR31047:SF1">
    <property type="entry name" value="DUF1237 DOMAIN-CONTAINING PROTEIN"/>
    <property type="match status" value="1"/>
</dbReference>
<dbReference type="Pfam" id="PF06824">
    <property type="entry name" value="Glyco_hydro_125"/>
    <property type="match status" value="1"/>
</dbReference>
<gene>
    <name evidence="1" type="ORF">NLI96_g1558</name>
</gene>
<organism evidence="1 2">
    <name type="scientific">Meripilus lineatus</name>
    <dbReference type="NCBI Taxonomy" id="2056292"/>
    <lineage>
        <taxon>Eukaryota</taxon>
        <taxon>Fungi</taxon>
        <taxon>Dikarya</taxon>
        <taxon>Basidiomycota</taxon>
        <taxon>Agaricomycotina</taxon>
        <taxon>Agaricomycetes</taxon>
        <taxon>Polyporales</taxon>
        <taxon>Meripilaceae</taxon>
        <taxon>Meripilus</taxon>
    </lineage>
</organism>
<protein>
    <recommendedName>
        <fullName evidence="3">Glycoside hydrolase family 125 protein</fullName>
    </recommendedName>
</protein>
<dbReference type="InterPro" id="IPR008928">
    <property type="entry name" value="6-hairpin_glycosidase_sf"/>
</dbReference>
<dbReference type="EMBL" id="JANAWD010000030">
    <property type="protein sequence ID" value="KAJ3490306.1"/>
    <property type="molecule type" value="Genomic_DNA"/>
</dbReference>
<proteinExistence type="predicted"/>
<dbReference type="InterPro" id="IPR008313">
    <property type="entry name" value="GH125"/>
</dbReference>
<comment type="caution">
    <text evidence="1">The sequence shown here is derived from an EMBL/GenBank/DDBJ whole genome shotgun (WGS) entry which is preliminary data.</text>
</comment>
<dbReference type="SMART" id="SM01149">
    <property type="entry name" value="DUF1237"/>
    <property type="match status" value="1"/>
</dbReference>
<evidence type="ECO:0000313" key="1">
    <source>
        <dbReference type="EMBL" id="KAJ3490306.1"/>
    </source>
</evidence>
<sequence length="513" mass="56776">MWELVWGLLLEFYENLLLQVSALLSVDDLGIWRAMKIKFGLTAAVSVALSTSAIAQCPDYTTFSQSPQGGRSAGPLALPYMRPVPACRTFNSSSVEKVVDDMKARLKDPDLARLFENTFPNTLDTTVKFFDPKVNLAFIITGFAHYHSLLATDKELATLVKAVINNEARYVSEYPYCGAFQPPPESGLAPTHNDWADGVTVSPPVNNLTVFECKYEIDSLCGFLKLSRSYYQATKDTSFMNDNFEQSQASFDENFNLISYYNWTGGNGALSPAVPNAGNGEPKAYTGLVGTHHRPSDDLSVFAFLTPANAMLSVELSHLADVLDDAKQGKNVSQLARQYSKRIHDAIWDTTVVNNIFAYETNGFGGRYVMDDANVPSLLSLPYLGFLDKHNTAYVATRKLLLSRQNPYFAAGKSFKGIGGPHVDAWHPWPMSQISAIFGTDDDNEILESLYLIANNTAGLGLIHESISIYDSSGYTRPWFAWANSYFAEMLLDLASRKPHLIFRDGKSYVPGQ</sequence>
<dbReference type="InterPro" id="IPR012341">
    <property type="entry name" value="6hp_glycosidase-like_sf"/>
</dbReference>
<dbReference type="Proteomes" id="UP001212997">
    <property type="component" value="Unassembled WGS sequence"/>
</dbReference>